<feature type="non-terminal residue" evidence="1">
    <location>
        <position position="1"/>
    </location>
</feature>
<proteinExistence type="predicted"/>
<dbReference type="Proteomes" id="UP000265618">
    <property type="component" value="Unassembled WGS sequence"/>
</dbReference>
<accession>A0A391P391</accession>
<dbReference type="EMBL" id="BDIP01010655">
    <property type="protein sequence ID" value="GCA65308.1"/>
    <property type="molecule type" value="Genomic_DNA"/>
</dbReference>
<protein>
    <submittedName>
        <fullName evidence="1">Uncharacterized protein</fullName>
    </submittedName>
</protein>
<dbReference type="AlphaFoldDB" id="A0A391P391"/>
<evidence type="ECO:0000313" key="1">
    <source>
        <dbReference type="EMBL" id="GCA65308.1"/>
    </source>
</evidence>
<keyword evidence="2" id="KW-1185">Reference proteome</keyword>
<organism evidence="1 2">
    <name type="scientific">Kipferlia bialata</name>
    <dbReference type="NCBI Taxonomy" id="797122"/>
    <lineage>
        <taxon>Eukaryota</taxon>
        <taxon>Metamonada</taxon>
        <taxon>Carpediemonas-like organisms</taxon>
        <taxon>Kipferlia</taxon>
    </lineage>
</organism>
<evidence type="ECO:0000313" key="2">
    <source>
        <dbReference type="Proteomes" id="UP000265618"/>
    </source>
</evidence>
<sequence>EYDALFKQTETKGEVYTVTSFAK</sequence>
<name>A0A391P391_9EUKA</name>
<reference evidence="1 2" key="1">
    <citation type="journal article" date="2018" name="PLoS ONE">
        <title>The draft genome of Kipferlia bialata reveals reductive genome evolution in fornicate parasites.</title>
        <authorList>
            <person name="Tanifuji G."/>
            <person name="Takabayashi S."/>
            <person name="Kume K."/>
            <person name="Takagi M."/>
            <person name="Nakayama T."/>
            <person name="Kamikawa R."/>
            <person name="Inagaki Y."/>
            <person name="Hashimoto T."/>
        </authorList>
    </citation>
    <scope>NUCLEOTIDE SEQUENCE [LARGE SCALE GENOMIC DNA]</scope>
    <source>
        <strain evidence="1">NY0173</strain>
    </source>
</reference>
<gene>
    <name evidence="1" type="ORF">KIPB_016822</name>
</gene>
<comment type="caution">
    <text evidence="1">The sequence shown here is derived from an EMBL/GenBank/DDBJ whole genome shotgun (WGS) entry which is preliminary data.</text>
</comment>